<evidence type="ECO:0000256" key="1">
    <source>
        <dbReference type="ARBA" id="ARBA00006845"/>
    </source>
</evidence>
<dbReference type="Proteomes" id="UP000791080">
    <property type="component" value="Unassembled WGS sequence"/>
</dbReference>
<evidence type="ECO:0000313" key="3">
    <source>
        <dbReference type="EMBL" id="MCP2334521.1"/>
    </source>
</evidence>
<accession>A0ABT1JPT2</accession>
<protein>
    <submittedName>
        <fullName evidence="3">Barstar (Barnase inhibitor)</fullName>
    </submittedName>
</protein>
<dbReference type="RefSeq" id="WP_051314231.1">
    <property type="nucleotide sequence ID" value="NZ_AUBJ02000001.1"/>
</dbReference>
<organism evidence="3 4">
    <name type="scientific">Actinoalloteichus caeruleus DSM 43889</name>
    <dbReference type="NCBI Taxonomy" id="1120930"/>
    <lineage>
        <taxon>Bacteria</taxon>
        <taxon>Bacillati</taxon>
        <taxon>Actinomycetota</taxon>
        <taxon>Actinomycetes</taxon>
        <taxon>Pseudonocardiales</taxon>
        <taxon>Pseudonocardiaceae</taxon>
        <taxon>Actinoalloteichus</taxon>
        <taxon>Actinoalloteichus cyanogriseus</taxon>
    </lineage>
</organism>
<gene>
    <name evidence="3" type="ORF">G443_004791</name>
</gene>
<comment type="caution">
    <text evidence="3">The sequence shown here is derived from an EMBL/GenBank/DDBJ whole genome shotgun (WGS) entry which is preliminary data.</text>
</comment>
<comment type="similarity">
    <text evidence="1">Belongs to the barstar family.</text>
</comment>
<dbReference type="Pfam" id="PF01337">
    <property type="entry name" value="Barstar"/>
    <property type="match status" value="1"/>
</dbReference>
<evidence type="ECO:0000313" key="4">
    <source>
        <dbReference type="Proteomes" id="UP000791080"/>
    </source>
</evidence>
<dbReference type="InterPro" id="IPR000468">
    <property type="entry name" value="Barstar"/>
</dbReference>
<reference evidence="3 4" key="1">
    <citation type="submission" date="2022-06" db="EMBL/GenBank/DDBJ databases">
        <title>Genomic Encyclopedia of Type Strains, Phase I: the one thousand microbial genomes (KMG-I) project.</title>
        <authorList>
            <person name="Kyrpides N."/>
        </authorList>
    </citation>
    <scope>NUCLEOTIDE SEQUENCE [LARGE SCALE GENOMIC DNA]</scope>
    <source>
        <strain evidence="3 4">DSM 43889</strain>
    </source>
</reference>
<dbReference type="SUPFAM" id="SSF52038">
    <property type="entry name" value="Barstar-related"/>
    <property type="match status" value="1"/>
</dbReference>
<sequence length="168" mass="17842">MTEPLDAPVLPGHRWAELALDDEITTASRGGEGGGASPGRWTVDGRHCATRAQLFDEWARALGFPDYFGRNWDAFDECLSDLLTGGAGIGVREGGPGSREEITVRHAENLLVAEPVTELTTFIRVLDAVAGSTGPEPGGAGLRVLFRTSTDEAGDLRDRLRTAAPGRA</sequence>
<keyword evidence="4" id="KW-1185">Reference proteome</keyword>
<proteinExistence type="inferred from homology"/>
<dbReference type="EMBL" id="AUBJ02000001">
    <property type="protein sequence ID" value="MCP2334521.1"/>
    <property type="molecule type" value="Genomic_DNA"/>
</dbReference>
<name>A0ABT1JPT2_ACTCY</name>
<feature type="domain" description="Barstar (barnase inhibitor)" evidence="2">
    <location>
        <begin position="42"/>
        <end position="132"/>
    </location>
</feature>
<dbReference type="Gene3D" id="3.30.370.10">
    <property type="entry name" value="Barstar-like"/>
    <property type="match status" value="1"/>
</dbReference>
<dbReference type="InterPro" id="IPR035905">
    <property type="entry name" value="Barstar-like_sf"/>
</dbReference>
<evidence type="ECO:0000259" key="2">
    <source>
        <dbReference type="Pfam" id="PF01337"/>
    </source>
</evidence>